<gene>
    <name evidence="11" type="ORF">COU07_00905</name>
</gene>
<feature type="transmembrane region" description="Helical" evidence="9">
    <location>
        <begin position="199"/>
        <end position="216"/>
    </location>
</feature>
<dbReference type="InterPro" id="IPR042094">
    <property type="entry name" value="T2SS_GspF_sf"/>
</dbReference>
<keyword evidence="6 9" id="KW-1133">Transmembrane helix</keyword>
<keyword evidence="4" id="KW-1003">Cell membrane</keyword>
<evidence type="ECO:0000256" key="7">
    <source>
        <dbReference type="ARBA" id="ARBA00023136"/>
    </source>
</evidence>
<keyword evidence="7 9" id="KW-0472">Membrane</keyword>
<dbReference type="AlphaFoldDB" id="A0A2H0UUK9"/>
<evidence type="ECO:0000313" key="12">
    <source>
        <dbReference type="Proteomes" id="UP000231157"/>
    </source>
</evidence>
<dbReference type="PANTHER" id="PTHR30012:SF0">
    <property type="entry name" value="TYPE II SECRETION SYSTEM PROTEIN F-RELATED"/>
    <property type="match status" value="1"/>
</dbReference>
<organism evidence="11 12">
    <name type="scientific">Candidatus Harrisonbacteria bacterium CG10_big_fil_rev_8_21_14_0_10_40_38</name>
    <dbReference type="NCBI Taxonomy" id="1974583"/>
    <lineage>
        <taxon>Bacteria</taxon>
        <taxon>Candidatus Harrisoniibacteriota</taxon>
    </lineage>
</organism>
<dbReference type="InterPro" id="IPR003004">
    <property type="entry name" value="GspF/PilC"/>
</dbReference>
<evidence type="ECO:0000256" key="3">
    <source>
        <dbReference type="ARBA" id="ARBA00022448"/>
    </source>
</evidence>
<sequence>MSLFSGVPLQEKILFTKNLSLTLKAGVPLVNGLKMFAQQTKNKNFKKILETLIDDTNKGVFLSASLAKYSKVFGDLFINIIKVAEVSGTLPENLLYLGVELEKKATLRKRVKGAMVYPMVILFATVVIATSMILFVFPKILPLFNSLGAELPLTTRILIAVSDVVTNQGIWLLVGAITLFIIVRFALSIKAIRYVYHQMLFYVPVFGHSIINYNMANFARTLGLLLKSGVKIIEAISVSGASLNNLVYKRELEKAGEAVRKGEFLSKYLEHDSKRFPPTLVNMIEVGENTGNLTENLFYLSEYYENELDDFVKNLSGILEPILLIFMGGIVGFIALSFITPIYELTRSVR</sequence>
<evidence type="ECO:0000313" key="11">
    <source>
        <dbReference type="EMBL" id="PIR89445.1"/>
    </source>
</evidence>
<proteinExistence type="inferred from homology"/>
<evidence type="ECO:0000256" key="6">
    <source>
        <dbReference type="ARBA" id="ARBA00022989"/>
    </source>
</evidence>
<feature type="transmembrane region" description="Helical" evidence="9">
    <location>
        <begin position="114"/>
        <end position="137"/>
    </location>
</feature>
<dbReference type="PROSITE" id="PS00874">
    <property type="entry name" value="T2SP_F"/>
    <property type="match status" value="1"/>
</dbReference>
<keyword evidence="5 8" id="KW-0812">Transmembrane</keyword>
<accession>A0A2H0UUK9</accession>
<dbReference type="Proteomes" id="UP000231157">
    <property type="component" value="Unassembled WGS sequence"/>
</dbReference>
<comment type="caution">
    <text evidence="11">The sequence shown here is derived from an EMBL/GenBank/DDBJ whole genome shotgun (WGS) entry which is preliminary data.</text>
</comment>
<dbReference type="PANTHER" id="PTHR30012">
    <property type="entry name" value="GENERAL SECRETION PATHWAY PROTEIN"/>
    <property type="match status" value="1"/>
</dbReference>
<comment type="similarity">
    <text evidence="2 8">Belongs to the GSP F family.</text>
</comment>
<dbReference type="Gene3D" id="1.20.81.30">
    <property type="entry name" value="Type II secretion system (T2SS), domain F"/>
    <property type="match status" value="2"/>
</dbReference>
<reference evidence="12" key="1">
    <citation type="submission" date="2017-09" db="EMBL/GenBank/DDBJ databases">
        <title>Depth-based differentiation of microbial function through sediment-hosted aquifers and enrichment of novel symbionts in the deep terrestrial subsurface.</title>
        <authorList>
            <person name="Probst A.J."/>
            <person name="Ladd B."/>
            <person name="Jarett J.K."/>
            <person name="Geller-Mcgrath D.E."/>
            <person name="Sieber C.M.K."/>
            <person name="Emerson J.B."/>
            <person name="Anantharaman K."/>
            <person name="Thomas B.C."/>
            <person name="Malmstrom R."/>
            <person name="Stieglmeier M."/>
            <person name="Klingl A."/>
            <person name="Woyke T."/>
            <person name="Ryan C.M."/>
            <person name="Banfield J.F."/>
        </authorList>
    </citation>
    <scope>NUCLEOTIDE SEQUENCE [LARGE SCALE GENOMIC DNA]</scope>
</reference>
<evidence type="ECO:0000256" key="1">
    <source>
        <dbReference type="ARBA" id="ARBA00004651"/>
    </source>
</evidence>
<dbReference type="Pfam" id="PF00482">
    <property type="entry name" value="T2SSF"/>
    <property type="match status" value="2"/>
</dbReference>
<protein>
    <recommendedName>
        <fullName evidence="10">Type II secretion system protein GspF domain-containing protein</fullName>
    </recommendedName>
</protein>
<dbReference type="EMBL" id="PFAZ01000001">
    <property type="protein sequence ID" value="PIR89445.1"/>
    <property type="molecule type" value="Genomic_DNA"/>
</dbReference>
<evidence type="ECO:0000256" key="8">
    <source>
        <dbReference type="RuleBase" id="RU003923"/>
    </source>
</evidence>
<evidence type="ECO:0000256" key="2">
    <source>
        <dbReference type="ARBA" id="ARBA00005745"/>
    </source>
</evidence>
<dbReference type="GO" id="GO:0005886">
    <property type="term" value="C:plasma membrane"/>
    <property type="evidence" value="ECO:0007669"/>
    <property type="project" value="UniProtKB-SubCell"/>
</dbReference>
<keyword evidence="3 8" id="KW-0813">Transport</keyword>
<feature type="transmembrane region" description="Helical" evidence="9">
    <location>
        <begin position="322"/>
        <end position="343"/>
    </location>
</feature>
<feature type="transmembrane region" description="Helical" evidence="9">
    <location>
        <begin position="169"/>
        <end position="187"/>
    </location>
</feature>
<dbReference type="InterPro" id="IPR001992">
    <property type="entry name" value="T2SS_GspF/T4SS_PilC_CS"/>
</dbReference>
<dbReference type="GO" id="GO:0009306">
    <property type="term" value="P:protein secretion"/>
    <property type="evidence" value="ECO:0007669"/>
    <property type="project" value="InterPro"/>
</dbReference>
<feature type="domain" description="Type II secretion system protein GspF" evidence="10">
    <location>
        <begin position="15"/>
        <end position="138"/>
    </location>
</feature>
<dbReference type="InterPro" id="IPR018076">
    <property type="entry name" value="T2SS_GspF_dom"/>
</dbReference>
<name>A0A2H0UUK9_9BACT</name>
<dbReference type="PRINTS" id="PR00812">
    <property type="entry name" value="BCTERIALGSPF"/>
</dbReference>
<evidence type="ECO:0000256" key="9">
    <source>
        <dbReference type="SAM" id="Phobius"/>
    </source>
</evidence>
<evidence type="ECO:0000259" key="10">
    <source>
        <dbReference type="Pfam" id="PF00482"/>
    </source>
</evidence>
<evidence type="ECO:0000256" key="4">
    <source>
        <dbReference type="ARBA" id="ARBA00022475"/>
    </source>
</evidence>
<feature type="domain" description="Type II secretion system protein GspF" evidence="10">
    <location>
        <begin position="218"/>
        <end position="341"/>
    </location>
</feature>
<evidence type="ECO:0000256" key="5">
    <source>
        <dbReference type="ARBA" id="ARBA00022692"/>
    </source>
</evidence>
<comment type="subcellular location">
    <subcellularLocation>
        <location evidence="1 8">Cell membrane</location>
        <topology evidence="1 8">Multi-pass membrane protein</topology>
    </subcellularLocation>
</comment>